<dbReference type="AlphaFoldDB" id="A0A9N9DMA0"/>
<keyword evidence="2" id="KW-1185">Reference proteome</keyword>
<feature type="non-terminal residue" evidence="1">
    <location>
        <position position="361"/>
    </location>
</feature>
<name>A0A9N9DMA0_FUNMO</name>
<evidence type="ECO:0000313" key="2">
    <source>
        <dbReference type="Proteomes" id="UP000789375"/>
    </source>
</evidence>
<reference evidence="1" key="1">
    <citation type="submission" date="2021-06" db="EMBL/GenBank/DDBJ databases">
        <authorList>
            <person name="Kallberg Y."/>
            <person name="Tangrot J."/>
            <person name="Rosling A."/>
        </authorList>
    </citation>
    <scope>NUCLEOTIDE SEQUENCE</scope>
    <source>
        <strain evidence="1">87-6 pot B 2015</strain>
    </source>
</reference>
<sequence>MTLVAICDNLTRFCIFLSCTICITNFLKTEMFPIYQEIKRLTRELPEEKFTKIIAHISSNVILTNQVNDALALFDTDEKKRNYLVTFSETLGADDLKSSIKNIEEKLGDIYELSARFEISKIQGTHYASKFEVFDLNGLVKLALPRKQLPSENAYYDSQAYVLLFRVNKLANYIYNKGMRKKLGESIEYIRQLSTDKNYNKNLHELAEKADLALKQWTNYEGTAKSNEKRLYLANTPELSIMLMTAYAPFNCRLDIDLRGRTSGSDIANITVELGEIKSSNVSKAIKKGYRQLLLRLAVISYVIEACSDEKEMPKFNLSGKVYVPKTDSNLKIPSEIWNEGINFSSSVNYHDGCVTKLLYG</sequence>
<proteinExistence type="predicted"/>
<organism evidence="1 2">
    <name type="scientific">Funneliformis mosseae</name>
    <name type="common">Endomycorrhizal fungus</name>
    <name type="synonym">Glomus mosseae</name>
    <dbReference type="NCBI Taxonomy" id="27381"/>
    <lineage>
        <taxon>Eukaryota</taxon>
        <taxon>Fungi</taxon>
        <taxon>Fungi incertae sedis</taxon>
        <taxon>Mucoromycota</taxon>
        <taxon>Glomeromycotina</taxon>
        <taxon>Glomeromycetes</taxon>
        <taxon>Glomerales</taxon>
        <taxon>Glomeraceae</taxon>
        <taxon>Funneliformis</taxon>
    </lineage>
</organism>
<protein>
    <submittedName>
        <fullName evidence="1">15848_t:CDS:1</fullName>
    </submittedName>
</protein>
<comment type="caution">
    <text evidence="1">The sequence shown here is derived from an EMBL/GenBank/DDBJ whole genome shotgun (WGS) entry which is preliminary data.</text>
</comment>
<dbReference type="EMBL" id="CAJVPP010004230">
    <property type="protein sequence ID" value="CAG8646077.1"/>
    <property type="molecule type" value="Genomic_DNA"/>
</dbReference>
<gene>
    <name evidence="1" type="ORF">FMOSSE_LOCUS11237</name>
</gene>
<dbReference type="Proteomes" id="UP000789375">
    <property type="component" value="Unassembled WGS sequence"/>
</dbReference>
<evidence type="ECO:0000313" key="1">
    <source>
        <dbReference type="EMBL" id="CAG8646077.1"/>
    </source>
</evidence>
<accession>A0A9N9DMA0</accession>